<evidence type="ECO:0000313" key="1">
    <source>
        <dbReference type="EMBL" id="CAF4268551.1"/>
    </source>
</evidence>
<organism evidence="1 2">
    <name type="scientific">Rotaria sordida</name>
    <dbReference type="NCBI Taxonomy" id="392033"/>
    <lineage>
        <taxon>Eukaryota</taxon>
        <taxon>Metazoa</taxon>
        <taxon>Spiralia</taxon>
        <taxon>Gnathifera</taxon>
        <taxon>Rotifera</taxon>
        <taxon>Eurotatoria</taxon>
        <taxon>Bdelloidea</taxon>
        <taxon>Philodinida</taxon>
        <taxon>Philodinidae</taxon>
        <taxon>Rotaria</taxon>
    </lineage>
</organism>
<proteinExistence type="predicted"/>
<comment type="caution">
    <text evidence="1">The sequence shown here is derived from an EMBL/GenBank/DDBJ whole genome shotgun (WGS) entry which is preliminary data.</text>
</comment>
<dbReference type="Proteomes" id="UP000663874">
    <property type="component" value="Unassembled WGS sequence"/>
</dbReference>
<dbReference type="AlphaFoldDB" id="A0A820FS27"/>
<sequence length="23" mass="2766">IVWQMVEEFLPPSWVTQDLMDDS</sequence>
<name>A0A820FS27_9BILA</name>
<dbReference type="EMBL" id="CAJOBE010025562">
    <property type="protein sequence ID" value="CAF4268551.1"/>
    <property type="molecule type" value="Genomic_DNA"/>
</dbReference>
<gene>
    <name evidence="1" type="ORF">FNK824_LOCUS39386</name>
</gene>
<reference evidence="1" key="1">
    <citation type="submission" date="2021-02" db="EMBL/GenBank/DDBJ databases">
        <authorList>
            <person name="Nowell W R."/>
        </authorList>
    </citation>
    <scope>NUCLEOTIDE SEQUENCE</scope>
</reference>
<feature type="non-terminal residue" evidence="1">
    <location>
        <position position="1"/>
    </location>
</feature>
<accession>A0A820FS27</accession>
<evidence type="ECO:0000313" key="2">
    <source>
        <dbReference type="Proteomes" id="UP000663874"/>
    </source>
</evidence>
<protein>
    <submittedName>
        <fullName evidence="1">Uncharacterized protein</fullName>
    </submittedName>
</protein>